<accession>A0A9N9ZFN1</accession>
<comment type="similarity">
    <text evidence="5">Belongs to the SAT4 family.</text>
</comment>
<dbReference type="OrthoDB" id="5378633at2759"/>
<dbReference type="AlphaFoldDB" id="A0A9N9ZFN1"/>
<evidence type="ECO:0000256" key="1">
    <source>
        <dbReference type="ARBA" id="ARBA00004141"/>
    </source>
</evidence>
<dbReference type="Proteomes" id="UP000775872">
    <property type="component" value="Unassembled WGS sequence"/>
</dbReference>
<comment type="caution">
    <text evidence="8">The sequence shown here is derived from an EMBL/GenBank/DDBJ whole genome shotgun (WGS) entry which is preliminary data.</text>
</comment>
<dbReference type="Pfam" id="PF20684">
    <property type="entry name" value="Fung_rhodopsin"/>
    <property type="match status" value="2"/>
</dbReference>
<feature type="transmembrane region" description="Helical" evidence="6">
    <location>
        <begin position="167"/>
        <end position="189"/>
    </location>
</feature>
<dbReference type="EMBL" id="CABFOC020000051">
    <property type="protein sequence ID" value="CAH0054616.1"/>
    <property type="molecule type" value="Genomic_DNA"/>
</dbReference>
<dbReference type="InterPro" id="IPR049326">
    <property type="entry name" value="Rhodopsin_dom_fungi"/>
</dbReference>
<dbReference type="PANTHER" id="PTHR33048:SF114">
    <property type="entry name" value="MEMBRANE PROTEIN PTH11-LIKE, PUTATIVE (AFU_ORTHOLOGUE AFUA_7G06620)-RELATED"/>
    <property type="match status" value="1"/>
</dbReference>
<organism evidence="8 9">
    <name type="scientific">Clonostachys solani</name>
    <dbReference type="NCBI Taxonomy" id="160281"/>
    <lineage>
        <taxon>Eukaryota</taxon>
        <taxon>Fungi</taxon>
        <taxon>Dikarya</taxon>
        <taxon>Ascomycota</taxon>
        <taxon>Pezizomycotina</taxon>
        <taxon>Sordariomycetes</taxon>
        <taxon>Hypocreomycetidae</taxon>
        <taxon>Hypocreales</taxon>
        <taxon>Bionectriaceae</taxon>
        <taxon>Clonostachys</taxon>
    </lineage>
</organism>
<keyword evidence="2 6" id="KW-0812">Transmembrane</keyword>
<evidence type="ECO:0000256" key="4">
    <source>
        <dbReference type="ARBA" id="ARBA00023136"/>
    </source>
</evidence>
<evidence type="ECO:0000256" key="5">
    <source>
        <dbReference type="ARBA" id="ARBA00038359"/>
    </source>
</evidence>
<feature type="domain" description="Rhodopsin" evidence="7">
    <location>
        <begin position="145"/>
        <end position="222"/>
    </location>
</feature>
<name>A0A9N9ZFN1_9HYPO</name>
<evidence type="ECO:0000313" key="9">
    <source>
        <dbReference type="Proteomes" id="UP000775872"/>
    </source>
</evidence>
<feature type="transmembrane region" description="Helical" evidence="6">
    <location>
        <begin position="76"/>
        <end position="99"/>
    </location>
</feature>
<evidence type="ECO:0000313" key="8">
    <source>
        <dbReference type="EMBL" id="CAH0054616.1"/>
    </source>
</evidence>
<gene>
    <name evidence="8" type="ORF">CSOL1703_00016684</name>
</gene>
<dbReference type="GO" id="GO:0016020">
    <property type="term" value="C:membrane"/>
    <property type="evidence" value="ECO:0007669"/>
    <property type="project" value="UniProtKB-SubCell"/>
</dbReference>
<comment type="subcellular location">
    <subcellularLocation>
        <location evidence="1">Membrane</location>
        <topology evidence="1">Multi-pass membrane protein</topology>
    </subcellularLocation>
</comment>
<dbReference type="InterPro" id="IPR052337">
    <property type="entry name" value="SAT4-like"/>
</dbReference>
<keyword evidence="3 6" id="KW-1133">Transmembrane helix</keyword>
<feature type="transmembrane region" description="Helical" evidence="6">
    <location>
        <begin position="5"/>
        <end position="24"/>
    </location>
</feature>
<reference evidence="8 9" key="2">
    <citation type="submission" date="2021-10" db="EMBL/GenBank/DDBJ databases">
        <authorList>
            <person name="Piombo E."/>
        </authorList>
    </citation>
    <scope>NUCLEOTIDE SEQUENCE [LARGE SCALE GENOMIC DNA]</scope>
</reference>
<protein>
    <recommendedName>
        <fullName evidence="7">Rhodopsin domain-containing protein</fullName>
    </recommendedName>
</protein>
<sequence length="325" mass="35767">MQVSWYACTIVACIAVISRLFIRLRKLGSLRLDDALIILSACCLVGDLVIQQHMWNLGMAEMPKASRDNVIEITKMIIPGSILYVSSLWAIKIALVIFYKHIAAPGTKLQIIYNVTLGVLVATYLVIFLHIIFQCYPLDKRWSQDPLSLSLPIYMVLQLQMNTKKKISVCAVFAVGFLVVIASIIRAYFSKRNETMLTCTVSMVEESVAIIAACLPSLRSVMMNQFPTAASRPNYNNYGGRIELSLIGNLKSGGRAQSSRTTNILGGTQVQLNDSEDELVQEAEAHNAPSVNAPSVNASEDSSKIGIAVTTFQVRNSLDKECLAE</sequence>
<dbReference type="PANTHER" id="PTHR33048">
    <property type="entry name" value="PTH11-LIKE INTEGRAL MEMBRANE PROTEIN (AFU_ORTHOLOGUE AFUA_5G11245)"/>
    <property type="match status" value="1"/>
</dbReference>
<keyword evidence="9" id="KW-1185">Reference proteome</keyword>
<evidence type="ECO:0000259" key="7">
    <source>
        <dbReference type="Pfam" id="PF20684"/>
    </source>
</evidence>
<reference evidence="9" key="1">
    <citation type="submission" date="2019-06" db="EMBL/GenBank/DDBJ databases">
        <authorList>
            <person name="Broberg M."/>
        </authorList>
    </citation>
    <scope>NUCLEOTIDE SEQUENCE [LARGE SCALE GENOMIC DNA]</scope>
</reference>
<keyword evidence="4 6" id="KW-0472">Membrane</keyword>
<feature type="domain" description="Rhodopsin" evidence="7">
    <location>
        <begin position="19"/>
        <end position="144"/>
    </location>
</feature>
<proteinExistence type="inferred from homology"/>
<feature type="transmembrane region" description="Helical" evidence="6">
    <location>
        <begin position="36"/>
        <end position="55"/>
    </location>
</feature>
<evidence type="ECO:0000256" key="3">
    <source>
        <dbReference type="ARBA" id="ARBA00022989"/>
    </source>
</evidence>
<evidence type="ECO:0000256" key="2">
    <source>
        <dbReference type="ARBA" id="ARBA00022692"/>
    </source>
</evidence>
<evidence type="ECO:0000256" key="6">
    <source>
        <dbReference type="SAM" id="Phobius"/>
    </source>
</evidence>
<feature type="transmembrane region" description="Helical" evidence="6">
    <location>
        <begin position="111"/>
        <end position="133"/>
    </location>
</feature>